<gene>
    <name evidence="1" type="ORF">GUJ93_ZPchr0006g40665</name>
</gene>
<reference evidence="1" key="2">
    <citation type="submission" date="2021-02" db="EMBL/GenBank/DDBJ databases">
        <authorList>
            <person name="Kimball J.A."/>
            <person name="Haas M.W."/>
            <person name="Macchietto M."/>
            <person name="Kono T."/>
            <person name="Duquette J."/>
            <person name="Shao M."/>
        </authorList>
    </citation>
    <scope>NUCLEOTIDE SEQUENCE</scope>
    <source>
        <tissue evidence="1">Fresh leaf tissue</tissue>
    </source>
</reference>
<name>A0A8J5TF25_ZIZPA</name>
<dbReference type="EMBL" id="JAAALK010000283">
    <property type="protein sequence ID" value="KAG8074316.1"/>
    <property type="molecule type" value="Genomic_DNA"/>
</dbReference>
<sequence length="87" mass="9930">MLAWRSECRMEILRSIGNNTVVYSVLAISWQCIGHGLSMQFRNRSFEIRTNRGLFCLLPVSFARILAFHTDPCLVVACISLDDPVRL</sequence>
<proteinExistence type="predicted"/>
<protein>
    <submittedName>
        <fullName evidence="1">Uncharacterized protein</fullName>
    </submittedName>
</protein>
<evidence type="ECO:0000313" key="2">
    <source>
        <dbReference type="Proteomes" id="UP000729402"/>
    </source>
</evidence>
<evidence type="ECO:0000313" key="1">
    <source>
        <dbReference type="EMBL" id="KAG8074316.1"/>
    </source>
</evidence>
<accession>A0A8J5TF25</accession>
<dbReference type="Proteomes" id="UP000729402">
    <property type="component" value="Unassembled WGS sequence"/>
</dbReference>
<comment type="caution">
    <text evidence="1">The sequence shown here is derived from an EMBL/GenBank/DDBJ whole genome shotgun (WGS) entry which is preliminary data.</text>
</comment>
<keyword evidence="2" id="KW-1185">Reference proteome</keyword>
<reference evidence="1" key="1">
    <citation type="journal article" date="2021" name="bioRxiv">
        <title>Whole Genome Assembly and Annotation of Northern Wild Rice, Zizania palustris L., Supports a Whole Genome Duplication in the Zizania Genus.</title>
        <authorList>
            <person name="Haas M."/>
            <person name="Kono T."/>
            <person name="Macchietto M."/>
            <person name="Millas R."/>
            <person name="McGilp L."/>
            <person name="Shao M."/>
            <person name="Duquette J."/>
            <person name="Hirsch C.N."/>
            <person name="Kimball J."/>
        </authorList>
    </citation>
    <scope>NUCLEOTIDE SEQUENCE</scope>
    <source>
        <tissue evidence="1">Fresh leaf tissue</tissue>
    </source>
</reference>
<dbReference type="AlphaFoldDB" id="A0A8J5TF25"/>
<organism evidence="1 2">
    <name type="scientific">Zizania palustris</name>
    <name type="common">Northern wild rice</name>
    <dbReference type="NCBI Taxonomy" id="103762"/>
    <lineage>
        <taxon>Eukaryota</taxon>
        <taxon>Viridiplantae</taxon>
        <taxon>Streptophyta</taxon>
        <taxon>Embryophyta</taxon>
        <taxon>Tracheophyta</taxon>
        <taxon>Spermatophyta</taxon>
        <taxon>Magnoliopsida</taxon>
        <taxon>Liliopsida</taxon>
        <taxon>Poales</taxon>
        <taxon>Poaceae</taxon>
        <taxon>BOP clade</taxon>
        <taxon>Oryzoideae</taxon>
        <taxon>Oryzeae</taxon>
        <taxon>Zizaniinae</taxon>
        <taxon>Zizania</taxon>
    </lineage>
</organism>